<name>A0A381TEI1_9ZZZZ</name>
<feature type="compositionally biased region" description="Basic and acidic residues" evidence="1">
    <location>
        <begin position="24"/>
        <end position="38"/>
    </location>
</feature>
<accession>A0A381TEI1</accession>
<protein>
    <submittedName>
        <fullName evidence="2">Uncharacterized protein</fullName>
    </submittedName>
</protein>
<feature type="region of interest" description="Disordered" evidence="1">
    <location>
        <begin position="1"/>
        <end position="38"/>
    </location>
</feature>
<dbReference type="EMBL" id="UINC01004466">
    <property type="protein sequence ID" value="SVA14536.1"/>
    <property type="molecule type" value="Genomic_DNA"/>
</dbReference>
<sequence length="38" mass="4224">MHTGVFLFGGVEMTDAGPGPPAPTDRRYDSRKIWETTE</sequence>
<organism evidence="2">
    <name type="scientific">marine metagenome</name>
    <dbReference type="NCBI Taxonomy" id="408172"/>
    <lineage>
        <taxon>unclassified sequences</taxon>
        <taxon>metagenomes</taxon>
        <taxon>ecological metagenomes</taxon>
    </lineage>
</organism>
<reference evidence="2" key="1">
    <citation type="submission" date="2018-05" db="EMBL/GenBank/DDBJ databases">
        <authorList>
            <person name="Lanie J.A."/>
            <person name="Ng W.-L."/>
            <person name="Kazmierczak K.M."/>
            <person name="Andrzejewski T.M."/>
            <person name="Davidsen T.M."/>
            <person name="Wayne K.J."/>
            <person name="Tettelin H."/>
            <person name="Glass J.I."/>
            <person name="Rusch D."/>
            <person name="Podicherti R."/>
            <person name="Tsui H.-C.T."/>
            <person name="Winkler M.E."/>
        </authorList>
    </citation>
    <scope>NUCLEOTIDE SEQUENCE</scope>
</reference>
<feature type="non-terminal residue" evidence="2">
    <location>
        <position position="38"/>
    </location>
</feature>
<evidence type="ECO:0000313" key="2">
    <source>
        <dbReference type="EMBL" id="SVA14536.1"/>
    </source>
</evidence>
<gene>
    <name evidence="2" type="ORF">METZ01_LOCUS67390</name>
</gene>
<dbReference type="AlphaFoldDB" id="A0A381TEI1"/>
<proteinExistence type="predicted"/>
<evidence type="ECO:0000256" key="1">
    <source>
        <dbReference type="SAM" id="MobiDB-lite"/>
    </source>
</evidence>